<protein>
    <submittedName>
        <fullName evidence="5">Uncharacterized protein LOC109505276</fullName>
    </submittedName>
</protein>
<dbReference type="RefSeq" id="XP_019703284.1">
    <property type="nucleotide sequence ID" value="XM_019847725.1"/>
</dbReference>
<name>A0A6J0PDJ2_ELAGV</name>
<dbReference type="PROSITE" id="PS50158">
    <property type="entry name" value="ZF_CCHC"/>
    <property type="match status" value="1"/>
</dbReference>
<dbReference type="GO" id="GO:0003676">
    <property type="term" value="F:nucleic acid binding"/>
    <property type="evidence" value="ECO:0007669"/>
    <property type="project" value="InterPro"/>
</dbReference>
<evidence type="ECO:0000259" key="3">
    <source>
        <dbReference type="PROSITE" id="PS50158"/>
    </source>
</evidence>
<feature type="non-terminal residue" evidence="5">
    <location>
        <position position="137"/>
    </location>
</feature>
<dbReference type="Pfam" id="PF00098">
    <property type="entry name" value="zf-CCHC"/>
    <property type="match status" value="1"/>
</dbReference>
<accession>A0A6J0PDJ2</accession>
<dbReference type="InterPro" id="IPR036875">
    <property type="entry name" value="Znf_CCHC_sf"/>
</dbReference>
<dbReference type="SMART" id="SM00343">
    <property type="entry name" value="ZnF_C2HC"/>
    <property type="match status" value="1"/>
</dbReference>
<keyword evidence="4" id="KW-1185">Reference proteome</keyword>
<dbReference type="Proteomes" id="UP000504607">
    <property type="component" value="Unplaced"/>
</dbReference>
<reference evidence="5" key="1">
    <citation type="submission" date="2025-08" db="UniProtKB">
        <authorList>
            <consortium name="RefSeq"/>
        </authorList>
    </citation>
    <scope>IDENTIFICATION</scope>
</reference>
<feature type="domain" description="CCHC-type" evidence="3">
    <location>
        <begin position="90"/>
        <end position="105"/>
    </location>
</feature>
<sequence length="137" mass="16501">MEELIDSLMTHELNMVQKEEEEESKKKKIIAFKSTIKFEDSDKSKDEDEEESEGENEDLGLLIRKFKKFLKKKWMKKKDDKEKKERNAICYKCNKSGHYKPDCPQLKKYPKKNKKMAMMSIWKGSDISLWMKKKRKK</sequence>
<gene>
    <name evidence="5" type="primary">LOC109505276</name>
</gene>
<feature type="region of interest" description="Disordered" evidence="2">
    <location>
        <begin position="1"/>
        <end position="26"/>
    </location>
</feature>
<dbReference type="InterPro" id="IPR001878">
    <property type="entry name" value="Znf_CCHC"/>
</dbReference>
<evidence type="ECO:0000313" key="5">
    <source>
        <dbReference type="RefSeq" id="XP_019703284.1"/>
    </source>
</evidence>
<organism evidence="4 5">
    <name type="scientific">Elaeis guineensis var. tenera</name>
    <name type="common">Oil palm</name>
    <dbReference type="NCBI Taxonomy" id="51953"/>
    <lineage>
        <taxon>Eukaryota</taxon>
        <taxon>Viridiplantae</taxon>
        <taxon>Streptophyta</taxon>
        <taxon>Embryophyta</taxon>
        <taxon>Tracheophyta</taxon>
        <taxon>Spermatophyta</taxon>
        <taxon>Magnoliopsida</taxon>
        <taxon>Liliopsida</taxon>
        <taxon>Arecaceae</taxon>
        <taxon>Arecoideae</taxon>
        <taxon>Cocoseae</taxon>
        <taxon>Elaeidinae</taxon>
        <taxon>Elaeis</taxon>
    </lineage>
</organism>
<keyword evidence="1" id="KW-0863">Zinc-finger</keyword>
<keyword evidence="1" id="KW-0479">Metal-binding</keyword>
<keyword evidence="1" id="KW-0862">Zinc</keyword>
<dbReference type="Gene3D" id="4.10.60.10">
    <property type="entry name" value="Zinc finger, CCHC-type"/>
    <property type="match status" value="1"/>
</dbReference>
<evidence type="ECO:0000256" key="1">
    <source>
        <dbReference type="PROSITE-ProRule" id="PRU00047"/>
    </source>
</evidence>
<proteinExistence type="predicted"/>
<dbReference type="InParanoid" id="A0A6J0PDJ2"/>
<evidence type="ECO:0000313" key="4">
    <source>
        <dbReference type="Proteomes" id="UP000504607"/>
    </source>
</evidence>
<evidence type="ECO:0000256" key="2">
    <source>
        <dbReference type="SAM" id="MobiDB-lite"/>
    </source>
</evidence>
<dbReference type="SUPFAM" id="SSF57756">
    <property type="entry name" value="Retrovirus zinc finger-like domains"/>
    <property type="match status" value="1"/>
</dbReference>
<dbReference type="AlphaFoldDB" id="A0A6J0PDJ2"/>
<dbReference type="GO" id="GO:0008270">
    <property type="term" value="F:zinc ion binding"/>
    <property type="evidence" value="ECO:0007669"/>
    <property type="project" value="UniProtKB-KW"/>
</dbReference>